<evidence type="ECO:0000313" key="2">
    <source>
        <dbReference type="EMBL" id="SDU15977.1"/>
    </source>
</evidence>
<protein>
    <recommendedName>
        <fullName evidence="4">Lipoprotein</fullName>
    </recommendedName>
</protein>
<feature type="chain" id="PRO_5009274641" description="Lipoprotein" evidence="1">
    <location>
        <begin position="22"/>
        <end position="170"/>
    </location>
</feature>
<accession>A0A1H2G8Q9</accession>
<feature type="signal peptide" evidence="1">
    <location>
        <begin position="1"/>
        <end position="21"/>
    </location>
</feature>
<keyword evidence="1" id="KW-0732">Signal</keyword>
<sequence length="170" mass="18619">MKKVFFVLFLSFAVISCKALATPAKTDLHYSGHVFSVPVNAHVIAVLGDGDETMLVLRYGPEKGERYLAFSDIEDDKDASYGCEPSVFFAALFTEAPGEGCSADMLSSFNDVFVKQHDVGKWEGDKLTVYFSIGEELSFLFAFDAAGESIKIDTDFLSKEELKALVDSAL</sequence>
<organism evidence="2 3">
    <name type="scientific">Halopseudomonas salegens</name>
    <dbReference type="NCBI Taxonomy" id="1434072"/>
    <lineage>
        <taxon>Bacteria</taxon>
        <taxon>Pseudomonadati</taxon>
        <taxon>Pseudomonadota</taxon>
        <taxon>Gammaproteobacteria</taxon>
        <taxon>Pseudomonadales</taxon>
        <taxon>Pseudomonadaceae</taxon>
        <taxon>Halopseudomonas</taxon>
    </lineage>
</organism>
<keyword evidence="3" id="KW-1185">Reference proteome</keyword>
<name>A0A1H2G8Q9_9GAMM</name>
<dbReference type="Proteomes" id="UP000243924">
    <property type="component" value="Chromosome I"/>
</dbReference>
<dbReference type="EMBL" id="LT629787">
    <property type="protein sequence ID" value="SDU15977.1"/>
    <property type="molecule type" value="Genomic_DNA"/>
</dbReference>
<dbReference type="AlphaFoldDB" id="A0A1H2G8Q9"/>
<dbReference type="PROSITE" id="PS51257">
    <property type="entry name" value="PROKAR_LIPOPROTEIN"/>
    <property type="match status" value="1"/>
</dbReference>
<dbReference type="RefSeq" id="WP_092386708.1">
    <property type="nucleotide sequence ID" value="NZ_LT629787.1"/>
</dbReference>
<proteinExistence type="predicted"/>
<dbReference type="OrthoDB" id="6197177at2"/>
<evidence type="ECO:0000313" key="3">
    <source>
        <dbReference type="Proteomes" id="UP000243924"/>
    </source>
</evidence>
<dbReference type="STRING" id="1434072.SAMN05216210_2123"/>
<evidence type="ECO:0000256" key="1">
    <source>
        <dbReference type="SAM" id="SignalP"/>
    </source>
</evidence>
<reference evidence="3" key="1">
    <citation type="submission" date="2016-10" db="EMBL/GenBank/DDBJ databases">
        <authorList>
            <person name="Varghese N."/>
            <person name="Submissions S."/>
        </authorList>
    </citation>
    <scope>NUCLEOTIDE SEQUENCE [LARGE SCALE GENOMIC DNA]</scope>
    <source>
        <strain evidence="3">CECT 8338</strain>
    </source>
</reference>
<evidence type="ECO:0008006" key="4">
    <source>
        <dbReference type="Google" id="ProtNLM"/>
    </source>
</evidence>
<gene>
    <name evidence="2" type="ORF">SAMN05216210_2123</name>
</gene>